<evidence type="ECO:0000313" key="2">
    <source>
        <dbReference type="Proteomes" id="UP000789759"/>
    </source>
</evidence>
<name>A0A9N9ECD2_9GLOM</name>
<accession>A0A9N9ECD2</accession>
<sequence length="135" mass="16694">MNISHSRMILNKYTEFTWLFIENLWIFREFEDTQRIRGYSKNSKILRIRGYLENSKIFREFADIQRIRRYSENSRIFREFKILREFADIRGIFKDTQRIRGYSDMRVFRESHNIHTDILDIILVTEYLPLIEPSF</sequence>
<gene>
    <name evidence="1" type="ORF">CPELLU_LOCUS10184</name>
</gene>
<proteinExistence type="predicted"/>
<dbReference type="Proteomes" id="UP000789759">
    <property type="component" value="Unassembled WGS sequence"/>
</dbReference>
<evidence type="ECO:0000313" key="1">
    <source>
        <dbReference type="EMBL" id="CAG8669169.1"/>
    </source>
</evidence>
<organism evidence="1 2">
    <name type="scientific">Cetraspora pellucida</name>
    <dbReference type="NCBI Taxonomy" id="1433469"/>
    <lineage>
        <taxon>Eukaryota</taxon>
        <taxon>Fungi</taxon>
        <taxon>Fungi incertae sedis</taxon>
        <taxon>Mucoromycota</taxon>
        <taxon>Glomeromycotina</taxon>
        <taxon>Glomeromycetes</taxon>
        <taxon>Diversisporales</taxon>
        <taxon>Gigasporaceae</taxon>
        <taxon>Cetraspora</taxon>
    </lineage>
</organism>
<comment type="caution">
    <text evidence="1">The sequence shown here is derived from an EMBL/GenBank/DDBJ whole genome shotgun (WGS) entry which is preliminary data.</text>
</comment>
<dbReference type="EMBL" id="CAJVQA010008264">
    <property type="protein sequence ID" value="CAG8669169.1"/>
    <property type="molecule type" value="Genomic_DNA"/>
</dbReference>
<protein>
    <submittedName>
        <fullName evidence="1">12968_t:CDS:1</fullName>
    </submittedName>
</protein>
<keyword evidence="2" id="KW-1185">Reference proteome</keyword>
<reference evidence="1" key="1">
    <citation type="submission" date="2021-06" db="EMBL/GenBank/DDBJ databases">
        <authorList>
            <person name="Kallberg Y."/>
            <person name="Tangrot J."/>
            <person name="Rosling A."/>
        </authorList>
    </citation>
    <scope>NUCLEOTIDE SEQUENCE</scope>
    <source>
        <strain evidence="1">FL966</strain>
    </source>
</reference>
<dbReference type="AlphaFoldDB" id="A0A9N9ECD2"/>